<dbReference type="SUPFAM" id="SSF47413">
    <property type="entry name" value="lambda repressor-like DNA-binding domains"/>
    <property type="match status" value="1"/>
</dbReference>
<dbReference type="SMART" id="SM00530">
    <property type="entry name" value="HTH_XRE"/>
    <property type="match status" value="1"/>
</dbReference>
<accession>A0A174DCZ8</accession>
<reference evidence="3 4" key="1">
    <citation type="submission" date="2015-09" db="EMBL/GenBank/DDBJ databases">
        <authorList>
            <consortium name="Pathogen Informatics"/>
        </authorList>
    </citation>
    <scope>NUCLEOTIDE SEQUENCE [LARGE SCALE GENOMIC DNA]</scope>
    <source>
        <strain evidence="3 4">2789STDY5834855</strain>
    </source>
</reference>
<feature type="domain" description="HTH cro/C1-type" evidence="2">
    <location>
        <begin position="6"/>
        <end position="60"/>
    </location>
</feature>
<evidence type="ECO:0000313" key="4">
    <source>
        <dbReference type="Proteomes" id="UP000095558"/>
    </source>
</evidence>
<name>A0A174DCZ8_9CLOT</name>
<dbReference type="PROSITE" id="PS50943">
    <property type="entry name" value="HTH_CROC1"/>
    <property type="match status" value="1"/>
</dbReference>
<dbReference type="RefSeq" id="WP_055276403.1">
    <property type="nucleotide sequence ID" value="NZ_CYZV01000017.1"/>
</dbReference>
<proteinExistence type="predicted"/>
<dbReference type="EMBL" id="CYZV01000017">
    <property type="protein sequence ID" value="CUO22219.1"/>
    <property type="molecule type" value="Genomic_DNA"/>
</dbReference>
<dbReference type="InterPro" id="IPR001387">
    <property type="entry name" value="Cro/C1-type_HTH"/>
</dbReference>
<evidence type="ECO:0000313" key="3">
    <source>
        <dbReference type="EMBL" id="CUO22219.1"/>
    </source>
</evidence>
<gene>
    <name evidence="3" type="ORF">ERS852470_01754</name>
</gene>
<dbReference type="OrthoDB" id="9811208at2"/>
<dbReference type="Gene3D" id="1.10.260.40">
    <property type="entry name" value="lambda repressor-like DNA-binding domains"/>
    <property type="match status" value="1"/>
</dbReference>
<dbReference type="Proteomes" id="UP000095558">
    <property type="component" value="Unassembled WGS sequence"/>
</dbReference>
<organism evidence="3 4">
    <name type="scientific">Clostridium disporicum</name>
    <dbReference type="NCBI Taxonomy" id="84024"/>
    <lineage>
        <taxon>Bacteria</taxon>
        <taxon>Bacillati</taxon>
        <taxon>Bacillota</taxon>
        <taxon>Clostridia</taxon>
        <taxon>Eubacteriales</taxon>
        <taxon>Clostridiaceae</taxon>
        <taxon>Clostridium</taxon>
    </lineage>
</organism>
<dbReference type="Pfam" id="PF01381">
    <property type="entry name" value="HTH_3"/>
    <property type="match status" value="1"/>
</dbReference>
<protein>
    <submittedName>
        <fullName evidence="3">Putative transcriptional regulator</fullName>
    </submittedName>
</protein>
<keyword evidence="1" id="KW-0238">DNA-binding</keyword>
<dbReference type="CDD" id="cd00093">
    <property type="entry name" value="HTH_XRE"/>
    <property type="match status" value="1"/>
</dbReference>
<dbReference type="InterPro" id="IPR010982">
    <property type="entry name" value="Lambda_DNA-bd_dom_sf"/>
</dbReference>
<dbReference type="PANTHER" id="PTHR46558">
    <property type="entry name" value="TRACRIPTIONAL REGULATORY PROTEIN-RELATED-RELATED"/>
    <property type="match status" value="1"/>
</dbReference>
<dbReference type="AlphaFoldDB" id="A0A174DCZ8"/>
<sequence>MNGKLLKDLRKEKGMTQIALAKELGVTRSLIGMVETGKQDGGREFSKKVAEYFNVSLDYLEGLSDDRNGITKEKEALVSNFLKYLVETGIIKDENNIDKSTEELILAMVRKEIAKLKDGD</sequence>
<evidence type="ECO:0000256" key="1">
    <source>
        <dbReference type="ARBA" id="ARBA00023125"/>
    </source>
</evidence>
<dbReference type="GO" id="GO:0003677">
    <property type="term" value="F:DNA binding"/>
    <property type="evidence" value="ECO:0007669"/>
    <property type="project" value="UniProtKB-KW"/>
</dbReference>
<dbReference type="PANTHER" id="PTHR46558:SF11">
    <property type="entry name" value="HTH-TYPE TRANSCRIPTIONAL REGULATOR XRE"/>
    <property type="match status" value="1"/>
</dbReference>
<evidence type="ECO:0000259" key="2">
    <source>
        <dbReference type="PROSITE" id="PS50943"/>
    </source>
</evidence>